<evidence type="ECO:0000313" key="1">
    <source>
        <dbReference type="EMBL" id="KAJ1884066.1"/>
    </source>
</evidence>
<organism evidence="1 2">
    <name type="scientific">Kickxella alabastrina</name>
    <dbReference type="NCBI Taxonomy" id="61397"/>
    <lineage>
        <taxon>Eukaryota</taxon>
        <taxon>Fungi</taxon>
        <taxon>Fungi incertae sedis</taxon>
        <taxon>Zoopagomycota</taxon>
        <taxon>Kickxellomycotina</taxon>
        <taxon>Kickxellomycetes</taxon>
        <taxon>Kickxellales</taxon>
        <taxon>Kickxellaceae</taxon>
        <taxon>Kickxella</taxon>
    </lineage>
</organism>
<evidence type="ECO:0000313" key="2">
    <source>
        <dbReference type="Proteomes" id="UP001150581"/>
    </source>
</evidence>
<name>A0ACC1HZP6_9FUNG</name>
<sequence>MDIMVSATLGRPTTIRDFTFDAPYPTNFGEDDDELFLESPVVPGTYSSQGVFVPSSPSQPKKWPRQQQQKQQSEQQQQSESSSVPVAERMLDYVSLTIGDSDSEESDSGTTQGPKQPRPPKKRRAMGEYYLDLLHVLGHVVTEMYTCKPNRGYAAQFCLNSVSSRAERLIVLDHELRRWKQLLPQKLQYPVDDILAARPPRCVYIALIHLVYHTAMILLHRPFISKLGENNNPGSPMATDDSQASGSDVGSPGGSAGTGNSASRSTAPPPPLPSHSICTLSAQMITLIGQGITQDSQIFIMPFLTFMMFTAGTMHLNNVIVAADSWLARRFLKRTLEVMSRSGAHWQVSYKCYTMLNTLVRANRIGLDQVIDDPEAGIRVIKERAHEISRVAHSVYENRSQYRDILASSKMGTAQTSTPRSRQVTPKSGYGFEANRSSASRLSIAAGKASSPLVADADAQSYFPASPIVAAKRNVPVPMPPPAPAPRRSTLTGPLYPKAAAPFAAGPGAAGHSTSGSMTMDVDSGLSALPQARGLKRWPSSSNIGRTSATDYSPHAQMPPHASASTSSKSGSGYARPAAGSSDDNHSESMRPPAGTGVFALRNSLSKNGKPATPEMPYMTVDLAASKNSAADLMRTTLVAEKHSARVDPSRSASSSLGQFVPSLEFFANAEFPLGIGGPNGQATSMHPPAMGTRRGNSNNDVGGGRVAATGGGLLGRANSSTGSVTGGFSGGTPFVFMPFLSPFGQPPGMSPTSESTSSYAGMPGLSMGANVGISTALPTLSPSANNINANNYFSPSTAALTASVSSDGFGYNSASSMAAPTGFGFGGMLIDDDVIRNLPFSGPASFDLNL</sequence>
<keyword evidence="2" id="KW-1185">Reference proteome</keyword>
<comment type="caution">
    <text evidence="1">The sequence shown here is derived from an EMBL/GenBank/DDBJ whole genome shotgun (WGS) entry which is preliminary data.</text>
</comment>
<feature type="non-terminal residue" evidence="1">
    <location>
        <position position="851"/>
    </location>
</feature>
<gene>
    <name evidence="1" type="ORF">LPJ66_010790</name>
</gene>
<dbReference type="Proteomes" id="UP001150581">
    <property type="component" value="Unassembled WGS sequence"/>
</dbReference>
<protein>
    <submittedName>
        <fullName evidence="1">Uncharacterized protein</fullName>
    </submittedName>
</protein>
<dbReference type="EMBL" id="JANBPG010002968">
    <property type="protein sequence ID" value="KAJ1884066.1"/>
    <property type="molecule type" value="Genomic_DNA"/>
</dbReference>
<accession>A0ACC1HZP6</accession>
<proteinExistence type="predicted"/>
<reference evidence="1" key="1">
    <citation type="submission" date="2022-07" db="EMBL/GenBank/DDBJ databases">
        <title>Phylogenomic reconstructions and comparative analyses of Kickxellomycotina fungi.</title>
        <authorList>
            <person name="Reynolds N.K."/>
            <person name="Stajich J.E."/>
            <person name="Barry K."/>
            <person name="Grigoriev I.V."/>
            <person name="Crous P."/>
            <person name="Smith M.E."/>
        </authorList>
    </citation>
    <scope>NUCLEOTIDE SEQUENCE</scope>
    <source>
        <strain evidence="1">Benny 63K</strain>
    </source>
</reference>